<proteinExistence type="predicted"/>
<reference evidence="3" key="2">
    <citation type="submission" date="2023-02" db="EMBL/GenBank/DDBJ databases">
        <authorList>
            <consortium name="DOE Joint Genome Institute"/>
            <person name="Mondo S.J."/>
            <person name="Chang Y."/>
            <person name="Wang Y."/>
            <person name="Ahrendt S."/>
            <person name="Andreopoulos W."/>
            <person name="Barry K."/>
            <person name="Beard J."/>
            <person name="Benny G.L."/>
            <person name="Blankenship S."/>
            <person name="Bonito G."/>
            <person name="Cuomo C."/>
            <person name="Desiro A."/>
            <person name="Gervers K.A."/>
            <person name="Hundley H."/>
            <person name="Kuo A."/>
            <person name="LaButti K."/>
            <person name="Lang B.F."/>
            <person name="Lipzen A."/>
            <person name="O'Donnell K."/>
            <person name="Pangilinan J."/>
            <person name="Reynolds N."/>
            <person name="Sandor L."/>
            <person name="Smith M.W."/>
            <person name="Tsang A."/>
            <person name="Grigoriev I.V."/>
            <person name="Stajich J.E."/>
            <person name="Spatafora J.W."/>
        </authorList>
    </citation>
    <scope>NUCLEOTIDE SEQUENCE</scope>
    <source>
        <strain evidence="3">RSA 2281</strain>
    </source>
</reference>
<evidence type="ECO:0000259" key="2">
    <source>
        <dbReference type="Pfam" id="PF14529"/>
    </source>
</evidence>
<feature type="domain" description="Endonuclease/exonuclease/phosphatase" evidence="2">
    <location>
        <begin position="387"/>
        <end position="508"/>
    </location>
</feature>
<dbReference type="InterPro" id="IPR005135">
    <property type="entry name" value="Endo/exonuclease/phosphatase"/>
</dbReference>
<dbReference type="Proteomes" id="UP001209540">
    <property type="component" value="Unassembled WGS sequence"/>
</dbReference>
<protein>
    <recommendedName>
        <fullName evidence="2">Endonuclease/exonuclease/phosphatase domain-containing protein</fullName>
    </recommendedName>
</protein>
<feature type="non-terminal residue" evidence="3">
    <location>
        <position position="797"/>
    </location>
</feature>
<dbReference type="InterPro" id="IPR036691">
    <property type="entry name" value="Endo/exonu/phosph_ase_sf"/>
</dbReference>
<dbReference type="GO" id="GO:0003824">
    <property type="term" value="F:catalytic activity"/>
    <property type="evidence" value="ECO:0007669"/>
    <property type="project" value="InterPro"/>
</dbReference>
<dbReference type="EMBL" id="JAIXMP010000009">
    <property type="protein sequence ID" value="KAI9268347.1"/>
    <property type="molecule type" value="Genomic_DNA"/>
</dbReference>
<dbReference type="AlphaFoldDB" id="A0AAD5K4G7"/>
<organism evidence="3 4">
    <name type="scientific">Phascolomyces articulosus</name>
    <dbReference type="NCBI Taxonomy" id="60185"/>
    <lineage>
        <taxon>Eukaryota</taxon>
        <taxon>Fungi</taxon>
        <taxon>Fungi incertae sedis</taxon>
        <taxon>Mucoromycota</taxon>
        <taxon>Mucoromycotina</taxon>
        <taxon>Mucoromycetes</taxon>
        <taxon>Mucorales</taxon>
        <taxon>Lichtheimiaceae</taxon>
        <taxon>Phascolomyces</taxon>
    </lineage>
</organism>
<reference evidence="3" key="1">
    <citation type="journal article" date="2022" name="IScience">
        <title>Evolution of zygomycete secretomes and the origins of terrestrial fungal ecologies.</title>
        <authorList>
            <person name="Chang Y."/>
            <person name="Wang Y."/>
            <person name="Mondo S."/>
            <person name="Ahrendt S."/>
            <person name="Andreopoulos W."/>
            <person name="Barry K."/>
            <person name="Beard J."/>
            <person name="Benny G.L."/>
            <person name="Blankenship S."/>
            <person name="Bonito G."/>
            <person name="Cuomo C."/>
            <person name="Desiro A."/>
            <person name="Gervers K.A."/>
            <person name="Hundley H."/>
            <person name="Kuo A."/>
            <person name="LaButti K."/>
            <person name="Lang B.F."/>
            <person name="Lipzen A."/>
            <person name="O'Donnell K."/>
            <person name="Pangilinan J."/>
            <person name="Reynolds N."/>
            <person name="Sandor L."/>
            <person name="Smith M.E."/>
            <person name="Tsang A."/>
            <person name="Grigoriev I.V."/>
            <person name="Stajich J.E."/>
            <person name="Spatafora J.W."/>
        </authorList>
    </citation>
    <scope>NUCLEOTIDE SEQUENCE</scope>
    <source>
        <strain evidence="3">RSA 2281</strain>
    </source>
</reference>
<sequence>MKRVDKLTAFTQKQEKQIIDLLNLTECLHAVQNELSTAKSRIQELEMENNQLRQKQTKTSIQTDAVTSGSLESRYAPNSTQNATQPINPWNDQYRVQHMKNKTRNKVTPAIIQRRKEAAARAFTVPSATHGFCFKYFPTRGRKPVSEQCKNLKRLGIDNSRILDIHYPDTNVVGFLIHNDYEQELIEIMKKSNLEPNTNFDPHNPNYLKDQKYKDLSDDEKLMQAEVIQYHRILRAIDFIRQPVKFSVARFFCQKQIISPETLQEVLHGHYQDKETENEMIIDYNILDKHDLLNNPKITPNPIPKFINTNILFITETWLLSPNRYPTNWTQYHTYGIPIHSPHKTHRGQMGISLLVHPHCPFPVNHLPNLSPSFQQYSLSCTIGDTLIHCLYLPPTQKFDDHLAIEILDTLPREIEGTSRTIYCGDFNARLGERIGDHSYDSRGRLLTAWLAINGMTVYNETLAYGEATNLNPRGSSIVDLFFGTTPLPNASMKIYDDTSLSSEHKAVQITYTDICPSTNTTNRRMWHLQKLKKPEVRENYINTFASKIQPLHQRIIQHIGNKTTTTLDTIEDFNQQLNNTIYTTLDLTVGRKSKAAVNRLKWFWTPELEQAKNHRENCYKKWRRAQHPATKLKWWLQHQEAQAKFRLSVNRRRAETWTIFCKKLEEGEFSKATATMKRIRKGRTLHPTLSDPQGPLAAANRMADQLENICARITQPNSQEYTQLENENPNVHDTMETDDSPFTEEDVMEAITKLPIGKAAGADGIKGEMVKPICEQLTPFLTALFQLCWKTSMTPQ</sequence>
<evidence type="ECO:0000256" key="1">
    <source>
        <dbReference type="SAM" id="MobiDB-lite"/>
    </source>
</evidence>
<dbReference type="SUPFAM" id="SSF56219">
    <property type="entry name" value="DNase I-like"/>
    <property type="match status" value="1"/>
</dbReference>
<name>A0AAD5K4G7_9FUNG</name>
<evidence type="ECO:0000313" key="4">
    <source>
        <dbReference type="Proteomes" id="UP001209540"/>
    </source>
</evidence>
<accession>A0AAD5K4G7</accession>
<comment type="caution">
    <text evidence="3">The sequence shown here is derived from an EMBL/GenBank/DDBJ whole genome shotgun (WGS) entry which is preliminary data.</text>
</comment>
<gene>
    <name evidence="3" type="ORF">BDA99DRAFT_435522</name>
</gene>
<feature type="region of interest" description="Disordered" evidence="1">
    <location>
        <begin position="49"/>
        <end position="88"/>
    </location>
</feature>
<dbReference type="Gene3D" id="3.60.10.10">
    <property type="entry name" value="Endonuclease/exonuclease/phosphatase"/>
    <property type="match status" value="1"/>
</dbReference>
<evidence type="ECO:0000313" key="3">
    <source>
        <dbReference type="EMBL" id="KAI9268347.1"/>
    </source>
</evidence>
<dbReference type="Pfam" id="PF14529">
    <property type="entry name" value="Exo_endo_phos_2"/>
    <property type="match status" value="1"/>
</dbReference>
<keyword evidence="4" id="KW-1185">Reference proteome</keyword>